<dbReference type="PANTHER" id="PTHR33178">
    <property type="match status" value="1"/>
</dbReference>
<comment type="subunit">
    <text evidence="1">Homodimer.</text>
</comment>
<organism evidence="3 4">
    <name type="scientific">Actinomadura rayongensis</name>
    <dbReference type="NCBI Taxonomy" id="1429076"/>
    <lineage>
        <taxon>Bacteria</taxon>
        <taxon>Bacillati</taxon>
        <taxon>Actinomycetota</taxon>
        <taxon>Actinomycetes</taxon>
        <taxon>Streptosporangiales</taxon>
        <taxon>Thermomonosporaceae</taxon>
        <taxon>Actinomadura</taxon>
    </lineage>
</organism>
<proteinExistence type="predicted"/>
<dbReference type="RefSeq" id="WP_161101719.1">
    <property type="nucleotide sequence ID" value="NZ_JBHLYI010000012.1"/>
</dbReference>
<keyword evidence="4" id="KW-1185">Reference proteome</keyword>
<dbReference type="Proteomes" id="UP000431901">
    <property type="component" value="Unassembled WGS sequence"/>
</dbReference>
<evidence type="ECO:0000259" key="2">
    <source>
        <dbReference type="PROSITE" id="PS51502"/>
    </source>
</evidence>
<dbReference type="SMART" id="SM00886">
    <property type="entry name" value="Dabb"/>
    <property type="match status" value="1"/>
</dbReference>
<dbReference type="InterPro" id="IPR013097">
    <property type="entry name" value="Dabb"/>
</dbReference>
<feature type="domain" description="Stress-response A/B barrel" evidence="2">
    <location>
        <begin position="4"/>
        <end position="97"/>
    </location>
</feature>
<dbReference type="PROSITE" id="PS51502">
    <property type="entry name" value="S_R_A_B_BARREL"/>
    <property type="match status" value="1"/>
</dbReference>
<evidence type="ECO:0000256" key="1">
    <source>
        <dbReference type="ARBA" id="ARBA00011738"/>
    </source>
</evidence>
<evidence type="ECO:0000313" key="4">
    <source>
        <dbReference type="Proteomes" id="UP000431901"/>
    </source>
</evidence>
<dbReference type="AlphaFoldDB" id="A0A6I4W2K0"/>
<dbReference type="EMBL" id="WUTW01000001">
    <property type="protein sequence ID" value="MXQ63578.1"/>
    <property type="molecule type" value="Genomic_DNA"/>
</dbReference>
<dbReference type="Pfam" id="PF07876">
    <property type="entry name" value="Dabb"/>
    <property type="match status" value="1"/>
</dbReference>
<comment type="caution">
    <text evidence="3">The sequence shown here is derived from an EMBL/GenBank/DDBJ whole genome shotgun (WGS) entry which is preliminary data.</text>
</comment>
<dbReference type="SUPFAM" id="SSF54909">
    <property type="entry name" value="Dimeric alpha+beta barrel"/>
    <property type="match status" value="1"/>
</dbReference>
<dbReference type="InterPro" id="IPR011008">
    <property type="entry name" value="Dimeric_a/b-barrel"/>
</dbReference>
<dbReference type="PANTHER" id="PTHR33178:SF10">
    <property type="entry name" value="STRESS-RESPONSE A_B BARREL DOMAIN-CONTAINING PROTEIN"/>
    <property type="match status" value="1"/>
</dbReference>
<dbReference type="OrthoDB" id="6637496at2"/>
<gene>
    <name evidence="3" type="ORF">GQ466_06000</name>
</gene>
<dbReference type="Gene3D" id="3.30.70.100">
    <property type="match status" value="1"/>
</dbReference>
<dbReference type="InterPro" id="IPR044662">
    <property type="entry name" value="HS1/DABB1-like"/>
</dbReference>
<reference evidence="3 4" key="1">
    <citation type="submission" date="2019-12" db="EMBL/GenBank/DDBJ databases">
        <title>Nocardia macrotermitis sp. nov. and Nocardia aurantia sp. nov., isolated from the gut of the fungus growing-termite Macrotermes natalensis.</title>
        <authorList>
            <person name="Christine B."/>
            <person name="Rene B."/>
        </authorList>
    </citation>
    <scope>NUCLEOTIDE SEQUENCE [LARGE SCALE GENOMIC DNA]</scope>
    <source>
        <strain evidence="3 4">DSM 102126</strain>
    </source>
</reference>
<protein>
    <submittedName>
        <fullName evidence="3">Dabb family protein</fullName>
    </submittedName>
</protein>
<accession>A0A6I4W2K0</accession>
<evidence type="ECO:0000313" key="3">
    <source>
        <dbReference type="EMBL" id="MXQ63578.1"/>
    </source>
</evidence>
<sequence>MSGFRHVVVFRWNEGTTVEQQEDLARRLRALPDAIPEIAAYSVGLDAGVNATSYDFAVVADFADRDAYLVYRDHPAHRAVLDEFVAPITKDRAAVQYAF</sequence>
<name>A0A6I4W2K0_9ACTN</name>